<evidence type="ECO:0000256" key="1">
    <source>
        <dbReference type="ARBA" id="ARBA00004496"/>
    </source>
</evidence>
<sequence length="121" mass="13732">MRTRADVTQWIKLPDGSVEVDEAGYLVDPSQWSADFARKVAQDEGLSPNPLHWRVLAFMRSYLDQHGIAADARFAIRFLAVELGLDKHDAKHKLFELFPEGYVKQACKMAGMRQPRAWSTG</sequence>
<dbReference type="Gene3D" id="3.30.1420.10">
    <property type="match status" value="1"/>
</dbReference>
<dbReference type="InterPro" id="IPR007453">
    <property type="entry name" value="DsrC/TusE"/>
</dbReference>
<dbReference type="InterPro" id="IPR025526">
    <property type="entry name" value="DsrC-like_dom_sf"/>
</dbReference>
<dbReference type="Proteomes" id="UP000617355">
    <property type="component" value="Unassembled WGS sequence"/>
</dbReference>
<dbReference type="PIRSF" id="PIRSF006223">
    <property type="entry name" value="DsrC_TusE"/>
    <property type="match status" value="1"/>
</dbReference>
<gene>
    <name evidence="4" type="primary">dsvC</name>
    <name evidence="4" type="ORF">GCM10011358_10700</name>
</gene>
<dbReference type="InterPro" id="IPR042072">
    <property type="entry name" value="DsrC-like_C"/>
</dbReference>
<dbReference type="PANTHER" id="PTHR37010">
    <property type="entry name" value="SULFURTRANSFERASE TUSE"/>
    <property type="match status" value="1"/>
</dbReference>
<organism evidence="4 5">
    <name type="scientific">Sinisalibacter lacisalsi</name>
    <dbReference type="NCBI Taxonomy" id="1526570"/>
    <lineage>
        <taxon>Bacteria</taxon>
        <taxon>Pseudomonadati</taxon>
        <taxon>Pseudomonadota</taxon>
        <taxon>Alphaproteobacteria</taxon>
        <taxon>Rhodobacterales</taxon>
        <taxon>Roseobacteraceae</taxon>
        <taxon>Sinisalibacter</taxon>
    </lineage>
</organism>
<comment type="similarity">
    <text evidence="2">Belongs to the DsrC/TusE family.</text>
</comment>
<evidence type="ECO:0000256" key="3">
    <source>
        <dbReference type="ARBA" id="ARBA00022490"/>
    </source>
</evidence>
<proteinExistence type="inferred from homology"/>
<reference evidence="5" key="1">
    <citation type="journal article" date="2019" name="Int. J. Syst. Evol. Microbiol.">
        <title>The Global Catalogue of Microorganisms (GCM) 10K type strain sequencing project: providing services to taxonomists for standard genome sequencing and annotation.</title>
        <authorList>
            <consortium name="The Broad Institute Genomics Platform"/>
            <consortium name="The Broad Institute Genome Sequencing Center for Infectious Disease"/>
            <person name="Wu L."/>
            <person name="Ma J."/>
        </authorList>
    </citation>
    <scope>NUCLEOTIDE SEQUENCE [LARGE SCALE GENOMIC DNA]</scope>
    <source>
        <strain evidence="5">CGMCC 1.12922</strain>
    </source>
</reference>
<protein>
    <submittedName>
        <fullName evidence="4">Sulfite reductase, dissimilatory-type subunit gamma</fullName>
    </submittedName>
</protein>
<dbReference type="Pfam" id="PF04358">
    <property type="entry name" value="DsrC"/>
    <property type="match status" value="1"/>
</dbReference>
<evidence type="ECO:0000313" key="5">
    <source>
        <dbReference type="Proteomes" id="UP000617355"/>
    </source>
</evidence>
<dbReference type="NCBIfam" id="TIGR03342">
    <property type="entry name" value="dsrC_tusE_dsvC"/>
    <property type="match status" value="1"/>
</dbReference>
<accession>A0ABQ1QJY2</accession>
<keyword evidence="3" id="KW-0963">Cytoplasm</keyword>
<comment type="subcellular location">
    <subcellularLocation>
        <location evidence="1">Cytoplasm</location>
    </subcellularLocation>
</comment>
<dbReference type="SUPFAM" id="SSF69721">
    <property type="entry name" value="DsrC, the gamma subunit of dissimilatory sulfite reductase"/>
    <property type="match status" value="1"/>
</dbReference>
<keyword evidence="5" id="KW-1185">Reference proteome</keyword>
<dbReference type="RefSeq" id="WP_188526556.1">
    <property type="nucleotide sequence ID" value="NZ_BMGI01000001.1"/>
</dbReference>
<dbReference type="EMBL" id="BMGI01000001">
    <property type="protein sequence ID" value="GGD28426.1"/>
    <property type="molecule type" value="Genomic_DNA"/>
</dbReference>
<dbReference type="InterPro" id="IPR043163">
    <property type="entry name" value="DsrC-like_N"/>
</dbReference>
<evidence type="ECO:0000313" key="4">
    <source>
        <dbReference type="EMBL" id="GGD28426.1"/>
    </source>
</evidence>
<name>A0ABQ1QJY2_9RHOB</name>
<evidence type="ECO:0000256" key="2">
    <source>
        <dbReference type="ARBA" id="ARBA00005718"/>
    </source>
</evidence>
<comment type="caution">
    <text evidence="4">The sequence shown here is derived from an EMBL/GenBank/DDBJ whole genome shotgun (WGS) entry which is preliminary data.</text>
</comment>
<dbReference type="PANTHER" id="PTHR37010:SF1">
    <property type="entry name" value="SULFURTRANSFERASE TUSE"/>
    <property type="match status" value="1"/>
</dbReference>
<dbReference type="Gene3D" id="1.10.10.370">
    <property type="entry name" value="DsrC-like protein, C-terminal domain"/>
    <property type="match status" value="1"/>
</dbReference>